<dbReference type="EMBL" id="JBFXLU010000217">
    <property type="protein sequence ID" value="KAL2834666.1"/>
    <property type="molecule type" value="Genomic_DNA"/>
</dbReference>
<sequence length="763" mass="83753">MSVAFAQQGTVDWTSLGRMQFSASIAVLSRLSSTGIESLTIAFGQAMCTWIPLGAHGEKFLMESLNKLKAFSSFGDLVWFGVGVRHVLRDIVQTAEGASLIALCAALSETYPTNCAALILYEMAKEVKAPSELSPSLAQWEALVKTSSCAFKETTFSVRIEKLLKLAGFSSSSLSIDLSGSKSSPGHPQDIARSIIALGEIMRGAVEQITIHGGRATCWLATYASLILGLRVQFALNGELLFINYDERKASAQLCIEVLATDTMENTLYHVGTVLTVRNGREFLSQVFGGTGDAISGLDAKSFLGGTVPWDTLIVDTFGSNGEKLLNQLGFYSSTPDQSDSVSLDDAPFRVLYHIAIGLFTITQRGTYDHEALSQYVAIVGEKLPELGRFKLASLPKDLFSGEWFMNQSEYIKQMCKCSRCTRKSGGDDPSTSCLLITAYTIIFLGYLMERCHIHSTDLRPRRFGIHSIYMRLKYRDDGPSKERFTIWPDYGFRSLFALGDIQELYGSYAAIFSGKHSWHRSTSTHAPGSFADASAYSADGVYCFLDSLAGLSMDFTSSSRVHIGCGAIEFRSRLHNWVFDRSKSIAGPTDSDYPAEEMSRTDDLSALQADLSSSFLTLEAVIEDTFNLVFYYRVSSPRGQRLISPAKFAVCTLGQMPDIMAGPELKAQRKSPAVNALRDITYRVVRGEGKVPPSETGLMLRPHKGNLLAQCVAASWCPGSTAFARSDEELSRILAWYATRLEKWNKKCNGGENPSRLFIISG</sequence>
<organism evidence="1 2">
    <name type="scientific">Aspergillus pseudoustus</name>
    <dbReference type="NCBI Taxonomy" id="1810923"/>
    <lineage>
        <taxon>Eukaryota</taxon>
        <taxon>Fungi</taxon>
        <taxon>Dikarya</taxon>
        <taxon>Ascomycota</taxon>
        <taxon>Pezizomycotina</taxon>
        <taxon>Eurotiomycetes</taxon>
        <taxon>Eurotiomycetidae</taxon>
        <taxon>Eurotiales</taxon>
        <taxon>Aspergillaceae</taxon>
        <taxon>Aspergillus</taxon>
        <taxon>Aspergillus subgen. Nidulantes</taxon>
    </lineage>
</organism>
<name>A0ABR4J3Q2_9EURO</name>
<gene>
    <name evidence="1" type="ORF">BJY01DRAFT_224159</name>
</gene>
<evidence type="ECO:0000313" key="1">
    <source>
        <dbReference type="EMBL" id="KAL2834666.1"/>
    </source>
</evidence>
<protein>
    <submittedName>
        <fullName evidence="1">Uncharacterized protein</fullName>
    </submittedName>
</protein>
<reference evidence="1 2" key="1">
    <citation type="submission" date="2024-07" db="EMBL/GenBank/DDBJ databases">
        <title>Section-level genome sequencing and comparative genomics of Aspergillus sections Usti and Cavernicolus.</title>
        <authorList>
            <consortium name="Lawrence Berkeley National Laboratory"/>
            <person name="Nybo J.L."/>
            <person name="Vesth T.C."/>
            <person name="Theobald S."/>
            <person name="Frisvad J.C."/>
            <person name="Larsen T.O."/>
            <person name="Kjaerboelling I."/>
            <person name="Rothschild-Mancinelli K."/>
            <person name="Lyhne E.K."/>
            <person name="Kogle M.E."/>
            <person name="Barry K."/>
            <person name="Clum A."/>
            <person name="Na H."/>
            <person name="Ledsgaard L."/>
            <person name="Lin J."/>
            <person name="Lipzen A."/>
            <person name="Kuo A."/>
            <person name="Riley R."/>
            <person name="Mondo S."/>
            <person name="Labutti K."/>
            <person name="Haridas S."/>
            <person name="Pangalinan J."/>
            <person name="Salamov A.A."/>
            <person name="Simmons B.A."/>
            <person name="Magnuson J.K."/>
            <person name="Chen J."/>
            <person name="Drula E."/>
            <person name="Henrissat B."/>
            <person name="Wiebenga A."/>
            <person name="Lubbers R.J."/>
            <person name="Gomes A.C."/>
            <person name="Makela M.R."/>
            <person name="Stajich J."/>
            <person name="Grigoriev I.V."/>
            <person name="Mortensen U.H."/>
            <person name="De Vries R.P."/>
            <person name="Baker S.E."/>
            <person name="Andersen M.R."/>
        </authorList>
    </citation>
    <scope>NUCLEOTIDE SEQUENCE [LARGE SCALE GENOMIC DNA]</scope>
    <source>
        <strain evidence="1 2">CBS 123904</strain>
    </source>
</reference>
<dbReference type="Proteomes" id="UP001610446">
    <property type="component" value="Unassembled WGS sequence"/>
</dbReference>
<keyword evidence="2" id="KW-1185">Reference proteome</keyword>
<evidence type="ECO:0000313" key="2">
    <source>
        <dbReference type="Proteomes" id="UP001610446"/>
    </source>
</evidence>
<accession>A0ABR4J3Q2</accession>
<proteinExistence type="predicted"/>
<comment type="caution">
    <text evidence="1">The sequence shown here is derived from an EMBL/GenBank/DDBJ whole genome shotgun (WGS) entry which is preliminary data.</text>
</comment>